<feature type="transmembrane region" description="Helical" evidence="1">
    <location>
        <begin position="176"/>
        <end position="195"/>
    </location>
</feature>
<feature type="transmembrane region" description="Helical" evidence="1">
    <location>
        <begin position="21"/>
        <end position="41"/>
    </location>
</feature>
<dbReference type="Pfam" id="PF11893">
    <property type="entry name" value="DUF3413"/>
    <property type="match status" value="1"/>
</dbReference>
<feature type="transmembrane region" description="Helical" evidence="1">
    <location>
        <begin position="90"/>
        <end position="110"/>
    </location>
</feature>
<dbReference type="RefSeq" id="WP_038641828.1">
    <property type="nucleotide sequence ID" value="NZ_CP009888.1"/>
</dbReference>
<organism evidence="3 4">
    <name type="scientific">Pseudoalteromonas piratica</name>
    <dbReference type="NCBI Taxonomy" id="1348114"/>
    <lineage>
        <taxon>Bacteria</taxon>
        <taxon>Pseudomonadati</taxon>
        <taxon>Pseudomonadota</taxon>
        <taxon>Gammaproteobacteria</taxon>
        <taxon>Alteromonadales</taxon>
        <taxon>Pseudoalteromonadaceae</taxon>
        <taxon>Pseudoalteromonas</taxon>
    </lineage>
</organism>
<evidence type="ECO:0000256" key="1">
    <source>
        <dbReference type="SAM" id="Phobius"/>
    </source>
</evidence>
<gene>
    <name evidence="3" type="ORF">OM33_11445</name>
</gene>
<dbReference type="OrthoDB" id="236686at2"/>
<dbReference type="KEGG" id="pseo:OM33_11445"/>
<dbReference type="AlphaFoldDB" id="A0A0A7EGN2"/>
<keyword evidence="1" id="KW-0812">Transmembrane</keyword>
<dbReference type="Proteomes" id="UP000030341">
    <property type="component" value="Chromosome 1"/>
</dbReference>
<keyword evidence="1" id="KW-1133">Transmembrane helix</keyword>
<evidence type="ECO:0000259" key="2">
    <source>
        <dbReference type="Pfam" id="PF11893"/>
    </source>
</evidence>
<keyword evidence="4" id="KW-1185">Reference proteome</keyword>
<feature type="domain" description="Inner membrane protein YejM N-terminal" evidence="2">
    <location>
        <begin position="8"/>
        <end position="257"/>
    </location>
</feature>
<dbReference type="HOGENOM" id="CLU_030247_1_0_6"/>
<dbReference type="InterPro" id="IPR024588">
    <property type="entry name" value="YejM_N"/>
</dbReference>
<evidence type="ECO:0000313" key="4">
    <source>
        <dbReference type="Proteomes" id="UP000030341"/>
    </source>
</evidence>
<name>A0A0A7EGN2_9GAMM</name>
<feature type="transmembrane region" description="Helical" evidence="1">
    <location>
        <begin position="137"/>
        <end position="156"/>
    </location>
</feature>
<dbReference type="STRING" id="1348114.OM33_11445"/>
<reference evidence="3 4" key="1">
    <citation type="submission" date="2014-11" db="EMBL/GenBank/DDBJ databases">
        <title>Complete Genome Sequence of Pseudoalteromonas sp. Strain OCN003 Isolated from Kaneohe Bay, Oahu, Hawaii.</title>
        <authorList>
            <person name="Beurmann S."/>
            <person name="Videau P."/>
            <person name="Ushijima B."/>
            <person name="Smith A.M."/>
            <person name="Aeby G.S."/>
            <person name="Callahan S.M."/>
            <person name="Belcaid M."/>
        </authorList>
    </citation>
    <scope>NUCLEOTIDE SEQUENCE [LARGE SCALE GENOMIC DNA]</scope>
    <source>
        <strain evidence="3 4">OCN003</strain>
    </source>
</reference>
<feature type="transmembrane region" description="Helical" evidence="1">
    <location>
        <begin position="61"/>
        <end position="83"/>
    </location>
</feature>
<sequence length="488" mass="54816">MNLSSQQAFSSKAAKLLSWGHWFTFANILFALLVSSLYLVSDPMPMTFSGKMFLLLNWLGHISFLTFLCFVLTIFPLSLIFPYPRHIRGMAAVIATFTMSLLALDAYVYFQLGYHLSPQVFEQIVSLISDTISTNPSLSLIIAGGIIIVILFFELIASNFTWRHLTELRQKPFRRYISPIFISAFVASHLLHIWADANVKLDITKQDNVLPLSYPTTAKSLLARYQLVDLDEYNKAQKVTFANDKVTYVASNKPLQCNTTSAQAIVLVFDDHALLAQYLSDKSLYTTENFYQPANPRESLFNLVYGIPSYYQKVIRAQGVLPAWSNKVNASFINLPRLAEDDTANLTVNYVKSESELAQINSLEADFAFALADNEDNAWSKSTLYMAEDIAPLGIITPQDIITSILANKFSCQNVQQFTLGNNLYNENDTGVNISGNTLLIYKKDKLTLLTSDGKHETVSAQQGFAIDSDLEVPFLVESLKKLKQFEQ</sequence>
<proteinExistence type="predicted"/>
<evidence type="ECO:0000313" key="3">
    <source>
        <dbReference type="EMBL" id="AIY65698.1"/>
    </source>
</evidence>
<accession>A0A0A7EGN2</accession>
<protein>
    <recommendedName>
        <fullName evidence="2">Inner membrane protein YejM N-terminal domain-containing protein</fullName>
    </recommendedName>
</protein>
<keyword evidence="1" id="KW-0472">Membrane</keyword>
<dbReference type="eggNOG" id="COG3083">
    <property type="taxonomic scope" value="Bacteria"/>
</dbReference>
<dbReference type="EMBL" id="CP009888">
    <property type="protein sequence ID" value="AIY65698.1"/>
    <property type="molecule type" value="Genomic_DNA"/>
</dbReference>